<dbReference type="Pfam" id="PF01553">
    <property type="entry name" value="Acyltransferase"/>
    <property type="match status" value="1"/>
</dbReference>
<keyword evidence="7" id="KW-0496">Mitochondrion</keyword>
<dbReference type="Proteomes" id="UP001472677">
    <property type="component" value="Unassembled WGS sequence"/>
</dbReference>
<comment type="catalytic activity">
    <reaction evidence="11">
        <text>1'-[1,2-diacyl-sn-glycero-3-phospho],3'-[1-acyl-sn-glycero-3-phospho]-glycerol + a 1,2-diacyl-sn-glycero-3-phosphocholine = a cardiolipin + a 1-acyl-sn-glycero-3-phosphocholine</text>
        <dbReference type="Rhea" id="RHEA:33731"/>
        <dbReference type="ChEBI" id="CHEBI:57643"/>
        <dbReference type="ChEBI" id="CHEBI:58168"/>
        <dbReference type="ChEBI" id="CHEBI:62237"/>
        <dbReference type="ChEBI" id="CHEBI:64743"/>
    </reaction>
    <physiologicalReaction direction="left-to-right" evidence="11">
        <dbReference type="Rhea" id="RHEA:33732"/>
    </physiologicalReaction>
    <physiologicalReaction direction="right-to-left" evidence="11">
        <dbReference type="Rhea" id="RHEA:33733"/>
    </physiologicalReaction>
</comment>
<reference evidence="14 15" key="1">
    <citation type="journal article" date="2024" name="G3 (Bethesda)">
        <title>Genome assembly of Hibiscus sabdariffa L. provides insights into metabolisms of medicinal natural products.</title>
        <authorList>
            <person name="Kim T."/>
        </authorList>
    </citation>
    <scope>NUCLEOTIDE SEQUENCE [LARGE SCALE GENOMIC DNA]</scope>
    <source>
        <strain evidence="14">TK-2024</strain>
        <tissue evidence="14">Old leaves</tissue>
    </source>
</reference>
<evidence type="ECO:0000256" key="3">
    <source>
        <dbReference type="ARBA" id="ARBA00022679"/>
    </source>
</evidence>
<dbReference type="SMART" id="SM00563">
    <property type="entry name" value="PlsC"/>
    <property type="match status" value="1"/>
</dbReference>
<comment type="caution">
    <text evidence="14">The sequence shown here is derived from an EMBL/GenBank/DDBJ whole genome shotgun (WGS) entry which is preliminary data.</text>
</comment>
<evidence type="ECO:0000256" key="4">
    <source>
        <dbReference type="ARBA" id="ARBA00022787"/>
    </source>
</evidence>
<evidence type="ECO:0000256" key="1">
    <source>
        <dbReference type="ARBA" id="ARBA00004137"/>
    </source>
</evidence>
<dbReference type="PANTHER" id="PTHR12497">
    <property type="entry name" value="TAZ PROTEIN TAFAZZIN"/>
    <property type="match status" value="1"/>
</dbReference>
<gene>
    <name evidence="14" type="ORF">V6N12_014974</name>
</gene>
<evidence type="ECO:0000256" key="7">
    <source>
        <dbReference type="ARBA" id="ARBA00023128"/>
    </source>
</evidence>
<dbReference type="InterPro" id="IPR000872">
    <property type="entry name" value="Tafazzin"/>
</dbReference>
<name>A0ABR2DNC2_9ROSI</name>
<evidence type="ECO:0000313" key="14">
    <source>
        <dbReference type="EMBL" id="KAK8542377.1"/>
    </source>
</evidence>
<dbReference type="CDD" id="cd07989">
    <property type="entry name" value="LPLAT_AGPAT-like"/>
    <property type="match status" value="1"/>
</dbReference>
<evidence type="ECO:0000256" key="12">
    <source>
        <dbReference type="RuleBase" id="RU365062"/>
    </source>
</evidence>
<evidence type="ECO:0000256" key="9">
    <source>
        <dbReference type="ARBA" id="ARBA00023315"/>
    </source>
</evidence>
<dbReference type="PRINTS" id="PR00979">
    <property type="entry name" value="TAFAZZIN"/>
</dbReference>
<evidence type="ECO:0000256" key="8">
    <source>
        <dbReference type="ARBA" id="ARBA00023136"/>
    </source>
</evidence>
<evidence type="ECO:0000256" key="11">
    <source>
        <dbReference type="ARBA" id="ARBA00047906"/>
    </source>
</evidence>
<evidence type="ECO:0000259" key="13">
    <source>
        <dbReference type="SMART" id="SM00563"/>
    </source>
</evidence>
<evidence type="ECO:0000256" key="10">
    <source>
        <dbReference type="ARBA" id="ARBA00024323"/>
    </source>
</evidence>
<keyword evidence="9" id="KW-0012">Acyltransferase</keyword>
<proteinExistence type="inferred from homology"/>
<keyword evidence="4" id="KW-1000">Mitochondrion outer membrane</keyword>
<dbReference type="InterPro" id="IPR002123">
    <property type="entry name" value="Plipid/glycerol_acylTrfase"/>
</dbReference>
<keyword evidence="8" id="KW-0472">Membrane</keyword>
<keyword evidence="3" id="KW-0808">Transferase</keyword>
<keyword evidence="5" id="KW-0999">Mitochondrion inner membrane</keyword>
<sequence>MAVQRLDRGDLWKNKARVLQLQFRQRFRVAVDSHRHSVFADRYFSSTVQRWLRRFRDFRCDSLPSSSAFYRKRVTQDFNVEEDSAIFRMLQAVAVPLIGNVCHVFMNGLNRVQVYGLEKLHDALLNRPKNKPLITVSNHVASVDDPFVIASLLPPRVLLDSQNLRWTLCASDRCFSNPVTSAFFRSVKVLPVSRGDGIYQMGMDMAISKLNTGGWVHIFPEGSRSRDGGKTVRPSKRGVGRLVLDTDSTPIVLPFVHTGMQDIMPIGANFPRIGKTVTVLIGDPIPFDDLLNVEDSTDASSGKLYDAVASRIGHQLQNLKVKVDKLAVEQSIQLENLNKDGAERGANILHQVDWDPFGLGSHEYMADEPSVEKTRAQTKPDDISLEEATPDRYLRMGFSCEGGIGSRIRSYMDPSELMGFPARGLLMNRRSKENYSNIGDMRPLKTWKRFFEANLLQQWNTC</sequence>
<evidence type="ECO:0000313" key="15">
    <source>
        <dbReference type="Proteomes" id="UP001472677"/>
    </source>
</evidence>
<protein>
    <recommendedName>
        <fullName evidence="12">Tafazzin family protein</fullName>
    </recommendedName>
</protein>
<comment type="subcellular location">
    <subcellularLocation>
        <location evidence="1">Mitochondrion inner membrane</location>
        <topology evidence="1">Peripheral membrane protein</topology>
        <orientation evidence="1">Intermembrane side</orientation>
    </subcellularLocation>
    <subcellularLocation>
        <location evidence="10">Mitochondrion outer membrane</location>
        <topology evidence="10">Peripheral membrane protein</topology>
        <orientation evidence="10">Intermembrane side</orientation>
    </subcellularLocation>
</comment>
<organism evidence="14 15">
    <name type="scientific">Hibiscus sabdariffa</name>
    <name type="common">roselle</name>
    <dbReference type="NCBI Taxonomy" id="183260"/>
    <lineage>
        <taxon>Eukaryota</taxon>
        <taxon>Viridiplantae</taxon>
        <taxon>Streptophyta</taxon>
        <taxon>Embryophyta</taxon>
        <taxon>Tracheophyta</taxon>
        <taxon>Spermatophyta</taxon>
        <taxon>Magnoliopsida</taxon>
        <taxon>eudicotyledons</taxon>
        <taxon>Gunneridae</taxon>
        <taxon>Pentapetalae</taxon>
        <taxon>rosids</taxon>
        <taxon>malvids</taxon>
        <taxon>Malvales</taxon>
        <taxon>Malvaceae</taxon>
        <taxon>Malvoideae</taxon>
        <taxon>Hibiscus</taxon>
    </lineage>
</organism>
<feature type="domain" description="Phospholipid/glycerol acyltransferase" evidence="13">
    <location>
        <begin position="133"/>
        <end position="260"/>
    </location>
</feature>
<evidence type="ECO:0000256" key="5">
    <source>
        <dbReference type="ARBA" id="ARBA00022792"/>
    </source>
</evidence>
<evidence type="ECO:0000256" key="6">
    <source>
        <dbReference type="ARBA" id="ARBA00023098"/>
    </source>
</evidence>
<comment type="similarity">
    <text evidence="2 12">Belongs to the taffazin family.</text>
</comment>
<keyword evidence="15" id="KW-1185">Reference proteome</keyword>
<dbReference type="PANTHER" id="PTHR12497:SF0">
    <property type="entry name" value="TAFAZZIN"/>
    <property type="match status" value="1"/>
</dbReference>
<evidence type="ECO:0000256" key="2">
    <source>
        <dbReference type="ARBA" id="ARBA00010524"/>
    </source>
</evidence>
<dbReference type="EMBL" id="JBBPBM010000024">
    <property type="protein sequence ID" value="KAK8542377.1"/>
    <property type="molecule type" value="Genomic_DNA"/>
</dbReference>
<dbReference type="SUPFAM" id="SSF69593">
    <property type="entry name" value="Glycerol-3-phosphate (1)-acyltransferase"/>
    <property type="match status" value="1"/>
</dbReference>
<accession>A0ABR2DNC2</accession>
<keyword evidence="6" id="KW-0443">Lipid metabolism</keyword>